<proteinExistence type="predicted"/>
<name>A0A0N4W5W1_HAEPC</name>
<protein>
    <submittedName>
        <fullName evidence="3">Kinesin motor domain-containing protein</fullName>
    </submittedName>
</protein>
<dbReference type="AlphaFoldDB" id="A0A0N4W5W1"/>
<evidence type="ECO:0000313" key="1">
    <source>
        <dbReference type="EMBL" id="VDO25816.1"/>
    </source>
</evidence>
<evidence type="ECO:0000313" key="2">
    <source>
        <dbReference type="Proteomes" id="UP000268014"/>
    </source>
</evidence>
<accession>A0A0N4W5W1</accession>
<keyword evidence="2" id="KW-1185">Reference proteome</keyword>
<reference evidence="1 2" key="2">
    <citation type="submission" date="2018-11" db="EMBL/GenBank/DDBJ databases">
        <authorList>
            <consortium name="Pathogen Informatics"/>
        </authorList>
    </citation>
    <scope>NUCLEOTIDE SEQUENCE [LARGE SCALE GENOMIC DNA]</scope>
    <source>
        <strain evidence="1 2">MHpl1</strain>
    </source>
</reference>
<dbReference type="WBParaSite" id="HPLM_0000539301-mRNA-1">
    <property type="protein sequence ID" value="HPLM_0000539301-mRNA-1"/>
    <property type="gene ID" value="HPLM_0000539301"/>
</dbReference>
<evidence type="ECO:0000313" key="3">
    <source>
        <dbReference type="WBParaSite" id="HPLM_0000539301-mRNA-1"/>
    </source>
</evidence>
<sequence>MVTDCICTVFRFRNVTMLSFPQRAIAEITCKTDGNHTMGMVVCEQQSSPFRVKEQNQLQLYDSLTHRRDYKTRMVLGRSINPSEALESYSGFERSTDQQ</sequence>
<dbReference type="Proteomes" id="UP000268014">
    <property type="component" value="Unassembled WGS sequence"/>
</dbReference>
<dbReference type="EMBL" id="UZAF01016329">
    <property type="protein sequence ID" value="VDO25816.1"/>
    <property type="molecule type" value="Genomic_DNA"/>
</dbReference>
<organism evidence="3">
    <name type="scientific">Haemonchus placei</name>
    <name type="common">Barber's pole worm</name>
    <dbReference type="NCBI Taxonomy" id="6290"/>
    <lineage>
        <taxon>Eukaryota</taxon>
        <taxon>Metazoa</taxon>
        <taxon>Ecdysozoa</taxon>
        <taxon>Nematoda</taxon>
        <taxon>Chromadorea</taxon>
        <taxon>Rhabditida</taxon>
        <taxon>Rhabditina</taxon>
        <taxon>Rhabditomorpha</taxon>
        <taxon>Strongyloidea</taxon>
        <taxon>Trichostrongylidae</taxon>
        <taxon>Haemonchus</taxon>
    </lineage>
</organism>
<reference evidence="3" key="1">
    <citation type="submission" date="2017-02" db="UniProtKB">
        <authorList>
            <consortium name="WormBaseParasite"/>
        </authorList>
    </citation>
    <scope>IDENTIFICATION</scope>
</reference>
<gene>
    <name evidence="1" type="ORF">HPLM_LOCUS5385</name>
</gene>